<sequence>MGRRDDLDRLYDLLDRLDDRVGGAKTLDDCTGYMDWPERGLYVFFADGETRDGTDQPRVTRVGTHAVSSGSGTSLWNRLRAHRGANSGTYGGGGNHRGSVFRKRVGEALLARDDLEADYPEWGVGSSADKDVRLDEHDHEVRVSECIRDLPFLWIDVDDEPGPDSERAYLESNLIALVSNYETEPIDPRAGDWLGRHCPSEPIRSSGLWNVNHVDEAYDSNFLTLLETRIDETEPVD</sequence>
<dbReference type="OrthoDB" id="237163at2157"/>
<evidence type="ECO:0000259" key="1">
    <source>
        <dbReference type="Pfam" id="PF26468"/>
    </source>
</evidence>
<gene>
    <name evidence="2" type="ORF">C479_06202</name>
</gene>
<dbReference type="Pfam" id="PF26468">
    <property type="entry name" value="GIY_YIG_3"/>
    <property type="match status" value="1"/>
</dbReference>
<evidence type="ECO:0000313" key="2">
    <source>
        <dbReference type="EMBL" id="ELZ12015.1"/>
    </source>
</evidence>
<dbReference type="RefSeq" id="WP_007699463.1">
    <property type="nucleotide sequence ID" value="NZ_AOIQ01000010.1"/>
</dbReference>
<protein>
    <recommendedName>
        <fullName evidence="1">GIY-YIG domain-containing protein</fullName>
    </recommendedName>
</protein>
<evidence type="ECO:0000313" key="3">
    <source>
        <dbReference type="Proteomes" id="UP000011560"/>
    </source>
</evidence>
<organism evidence="2 3">
    <name type="scientific">Halovivax asiaticus JCM 14624</name>
    <dbReference type="NCBI Taxonomy" id="1227490"/>
    <lineage>
        <taxon>Archaea</taxon>
        <taxon>Methanobacteriati</taxon>
        <taxon>Methanobacteriota</taxon>
        <taxon>Stenosarchaea group</taxon>
        <taxon>Halobacteria</taxon>
        <taxon>Halobacteriales</taxon>
        <taxon>Natrialbaceae</taxon>
        <taxon>Halovivax</taxon>
    </lineage>
</organism>
<accession>M0BME7</accession>
<dbReference type="EMBL" id="AOIQ01000010">
    <property type="protein sequence ID" value="ELZ12015.1"/>
    <property type="molecule type" value="Genomic_DNA"/>
</dbReference>
<reference evidence="2 3" key="1">
    <citation type="journal article" date="2014" name="PLoS Genet.">
        <title>Phylogenetically driven sequencing of extremely halophilic archaea reveals strategies for static and dynamic osmo-response.</title>
        <authorList>
            <person name="Becker E.A."/>
            <person name="Seitzer P.M."/>
            <person name="Tritt A."/>
            <person name="Larsen D."/>
            <person name="Krusor M."/>
            <person name="Yao A.I."/>
            <person name="Wu D."/>
            <person name="Madern D."/>
            <person name="Eisen J.A."/>
            <person name="Darling A.E."/>
            <person name="Facciotti M.T."/>
        </authorList>
    </citation>
    <scope>NUCLEOTIDE SEQUENCE [LARGE SCALE GENOMIC DNA]</scope>
    <source>
        <strain evidence="2 3">JCM 14624</strain>
    </source>
</reference>
<dbReference type="STRING" id="1227490.C479_06202"/>
<dbReference type="Proteomes" id="UP000011560">
    <property type="component" value="Unassembled WGS sequence"/>
</dbReference>
<comment type="caution">
    <text evidence="2">The sequence shown here is derived from an EMBL/GenBank/DDBJ whole genome shotgun (WGS) entry which is preliminary data.</text>
</comment>
<dbReference type="AlphaFoldDB" id="M0BME7"/>
<dbReference type="InterPro" id="IPR058782">
    <property type="entry name" value="GIY_YIG_3"/>
</dbReference>
<feature type="domain" description="GIY-YIG" evidence="1">
    <location>
        <begin position="1"/>
        <end position="234"/>
    </location>
</feature>
<proteinExistence type="predicted"/>
<dbReference type="PATRIC" id="fig|1227490.4.peg.1260"/>
<name>M0BME7_9EURY</name>
<keyword evidence="3" id="KW-1185">Reference proteome</keyword>